<keyword evidence="12" id="KW-0829">Tyrosine-protein kinase</keyword>
<dbReference type="NCBIfam" id="TIGR01007">
    <property type="entry name" value="eps_fam"/>
    <property type="match status" value="1"/>
</dbReference>
<evidence type="ECO:0000256" key="18">
    <source>
        <dbReference type="SAM" id="Coils"/>
    </source>
</evidence>
<dbReference type="EMBL" id="LR134533">
    <property type="protein sequence ID" value="VEJ51619.1"/>
    <property type="molecule type" value="Genomic_DNA"/>
</dbReference>
<comment type="function">
    <text evidence="15">Probably involved in polymerization and/or export of exopolysaccharide EPS I which functions as a virulence factor. May be involved in an ATP-dependent process in the pathway for EPS I production, possibly export of the trimeric repeat units across the inner membrane or their polymerization.</text>
</comment>
<evidence type="ECO:0000256" key="19">
    <source>
        <dbReference type="SAM" id="Phobius"/>
    </source>
</evidence>
<sequence length="714" mass="79280">MNKYYTKNTPANSDDDIDFGKQLRNLLNHKRQIATAVLLGGLAGAIYSFSTTPVYRADAMLELGTKQNQILNEISSLFTQEPSQSEAEIELIQSRLIISQTVKELNLDKHIEPKYFPVFGNLAQNLSSDPKPQLDVYTLEVDDAWLNKPIEIEVIDNKSFTATMPDNSNINGQVGKTVQINPKTSLQINQILAEPGQKFTLTKYSQRSAIEKVLTNLSVLSKGKTSPIINLGYTGTDPDQISLILNSIINNYVSQNKNKDVQVAVNGLAFIGEELPRLKEALQDSENRLNEYRRKSGSLDIPIEARGALESLIQIESQITTLKTEEAGLAELYTPEHPSYKAVLDKLRVLQQAKAKINRQIADLPNTQQEIIRLTRNVETNQATYMQLLTKQQELNIMKASAQGHVRIIDPAVSGEYPIKPKKAVIIFLSALMAGLLASSWFLVRSISRRHLTSQEEIEALGTEVTVVIPISPTQNKIQPAAKWLKNNSSAKKHFLLAKQDPSDIAIEAIRSLRTHVHFSTMDAKNNILMISGAAPEAGKSFIASNLASVMAQSDKRVLLIDADMRKGYLDSVFAVDKSEGLAEILSGQTSPEKVIQPTQVPNLSFIGHGKIPDNPSELLMDNRLKALLEWARQRYDYVIIDTPPVLAVTDANIIGQYAGTAFLVVRHNNTTAAELEATLSRLKNNNININGIIFNSVPRNSQNVHSYYAYTKY</sequence>
<evidence type="ECO:0000256" key="5">
    <source>
        <dbReference type="ARBA" id="ARBA00022679"/>
    </source>
</evidence>
<organism evidence="23 24">
    <name type="scientific">Neisseria weaveri</name>
    <dbReference type="NCBI Taxonomy" id="28091"/>
    <lineage>
        <taxon>Bacteria</taxon>
        <taxon>Pseudomonadati</taxon>
        <taxon>Pseudomonadota</taxon>
        <taxon>Betaproteobacteria</taxon>
        <taxon>Neisseriales</taxon>
        <taxon>Neisseriaceae</taxon>
        <taxon>Neisseria</taxon>
    </lineage>
</organism>
<keyword evidence="3" id="KW-1003">Cell membrane</keyword>
<dbReference type="CDD" id="cd05387">
    <property type="entry name" value="BY-kinase"/>
    <property type="match status" value="1"/>
</dbReference>
<dbReference type="Pfam" id="PF02706">
    <property type="entry name" value="Wzz"/>
    <property type="match status" value="1"/>
</dbReference>
<evidence type="ECO:0000256" key="16">
    <source>
        <dbReference type="ARBA" id="ARBA00067833"/>
    </source>
</evidence>
<keyword evidence="10 19" id="KW-1133">Transmembrane helix</keyword>
<feature type="domain" description="AAA" evidence="21">
    <location>
        <begin position="538"/>
        <end position="655"/>
    </location>
</feature>
<feature type="transmembrane region" description="Helical" evidence="19">
    <location>
        <begin position="33"/>
        <end position="50"/>
    </location>
</feature>
<dbReference type="RefSeq" id="WP_004283834.1">
    <property type="nucleotide sequence ID" value="NZ_CAUJRG010000001.1"/>
</dbReference>
<gene>
    <name evidence="23" type="ORF">NCTC12742_01517</name>
</gene>
<evidence type="ECO:0000256" key="3">
    <source>
        <dbReference type="ARBA" id="ARBA00022475"/>
    </source>
</evidence>
<dbReference type="GO" id="GO:0005886">
    <property type="term" value="C:plasma membrane"/>
    <property type="evidence" value="ECO:0007669"/>
    <property type="project" value="UniProtKB-SubCell"/>
</dbReference>
<feature type="transmembrane region" description="Helical" evidence="19">
    <location>
        <begin position="424"/>
        <end position="444"/>
    </location>
</feature>
<evidence type="ECO:0000259" key="20">
    <source>
        <dbReference type="Pfam" id="PF02706"/>
    </source>
</evidence>
<proteinExistence type="inferred from homology"/>
<evidence type="ECO:0000256" key="2">
    <source>
        <dbReference type="ARBA" id="ARBA00008883"/>
    </source>
</evidence>
<keyword evidence="8" id="KW-0418">Kinase</keyword>
<evidence type="ECO:0000256" key="13">
    <source>
        <dbReference type="ARBA" id="ARBA00023169"/>
    </source>
</evidence>
<dbReference type="Pfam" id="PF23607">
    <property type="entry name" value="WZC_N"/>
    <property type="match status" value="1"/>
</dbReference>
<dbReference type="Pfam" id="PF13807">
    <property type="entry name" value="GNVR"/>
    <property type="match status" value="1"/>
</dbReference>
<evidence type="ECO:0000259" key="22">
    <source>
        <dbReference type="Pfam" id="PF13807"/>
    </source>
</evidence>
<keyword evidence="9" id="KW-0067">ATP-binding</keyword>
<feature type="domain" description="Polysaccharide chain length determinant N-terminal" evidence="20">
    <location>
        <begin position="15"/>
        <end position="105"/>
    </location>
</feature>
<evidence type="ECO:0000256" key="1">
    <source>
        <dbReference type="ARBA" id="ARBA00004429"/>
    </source>
</evidence>
<dbReference type="PANTHER" id="PTHR32309:SF32">
    <property type="entry name" value="TYROSINE-PROTEIN KINASE ETK-RELATED"/>
    <property type="match status" value="1"/>
</dbReference>
<dbReference type="InterPro" id="IPR003856">
    <property type="entry name" value="LPS_length_determ_N"/>
</dbReference>
<keyword evidence="13" id="KW-0270">Exopolysaccharide synthesis</keyword>
<evidence type="ECO:0000256" key="6">
    <source>
        <dbReference type="ARBA" id="ARBA00022692"/>
    </source>
</evidence>
<feature type="coiled-coil region" evidence="18">
    <location>
        <begin position="340"/>
        <end position="370"/>
    </location>
</feature>
<keyword evidence="5 23" id="KW-0808">Transferase</keyword>
<evidence type="ECO:0000256" key="8">
    <source>
        <dbReference type="ARBA" id="ARBA00022777"/>
    </source>
</evidence>
<name>A0A448VP84_9NEIS</name>
<evidence type="ECO:0000313" key="23">
    <source>
        <dbReference type="EMBL" id="VEJ51619.1"/>
    </source>
</evidence>
<keyword evidence="24" id="KW-1185">Reference proteome</keyword>
<comment type="catalytic activity">
    <reaction evidence="14">
        <text>L-tyrosyl-[protein] + ATP = O-phospho-L-tyrosyl-[protein] + ADP + H(+)</text>
        <dbReference type="Rhea" id="RHEA:10596"/>
        <dbReference type="Rhea" id="RHEA-COMP:10136"/>
        <dbReference type="Rhea" id="RHEA-COMP:20101"/>
        <dbReference type="ChEBI" id="CHEBI:15378"/>
        <dbReference type="ChEBI" id="CHEBI:30616"/>
        <dbReference type="ChEBI" id="CHEBI:46858"/>
        <dbReference type="ChEBI" id="CHEBI:61978"/>
        <dbReference type="ChEBI" id="CHEBI:456216"/>
    </reaction>
</comment>
<evidence type="ECO:0000256" key="9">
    <source>
        <dbReference type="ARBA" id="ARBA00022840"/>
    </source>
</evidence>
<feature type="domain" description="Tyrosine-protein kinase G-rich" evidence="22">
    <location>
        <begin position="366"/>
        <end position="446"/>
    </location>
</feature>
<protein>
    <recommendedName>
        <fullName evidence="16">Putative tyrosine-protein kinase EpsB</fullName>
    </recommendedName>
    <alternativeName>
        <fullName evidence="17">EPS I polysaccharide export protein EpsB</fullName>
    </alternativeName>
</protein>
<dbReference type="InterPro" id="IPR050445">
    <property type="entry name" value="Bact_polysacc_biosynth/exp"/>
</dbReference>
<evidence type="ECO:0000313" key="24">
    <source>
        <dbReference type="Proteomes" id="UP000272771"/>
    </source>
</evidence>
<dbReference type="SUPFAM" id="SSF52540">
    <property type="entry name" value="P-loop containing nucleoside triphosphate hydrolases"/>
    <property type="match status" value="1"/>
</dbReference>
<dbReference type="AlphaFoldDB" id="A0A448VP84"/>
<evidence type="ECO:0000256" key="12">
    <source>
        <dbReference type="ARBA" id="ARBA00023137"/>
    </source>
</evidence>
<dbReference type="GO" id="GO:0004713">
    <property type="term" value="F:protein tyrosine kinase activity"/>
    <property type="evidence" value="ECO:0007669"/>
    <property type="project" value="UniProtKB-KW"/>
</dbReference>
<evidence type="ECO:0000256" key="11">
    <source>
        <dbReference type="ARBA" id="ARBA00023136"/>
    </source>
</evidence>
<evidence type="ECO:0000256" key="4">
    <source>
        <dbReference type="ARBA" id="ARBA00022519"/>
    </source>
</evidence>
<dbReference type="Proteomes" id="UP000272771">
    <property type="component" value="Chromosome"/>
</dbReference>
<evidence type="ECO:0000256" key="15">
    <source>
        <dbReference type="ARBA" id="ARBA00054296"/>
    </source>
</evidence>
<dbReference type="InterPro" id="IPR027417">
    <property type="entry name" value="P-loop_NTPase"/>
</dbReference>
<keyword evidence="11 19" id="KW-0472">Membrane</keyword>
<comment type="similarity">
    <text evidence="2">Belongs to the etk/wzc family.</text>
</comment>
<dbReference type="InterPro" id="IPR025669">
    <property type="entry name" value="AAA_dom"/>
</dbReference>
<dbReference type="InterPro" id="IPR032807">
    <property type="entry name" value="GNVR"/>
</dbReference>
<dbReference type="PANTHER" id="PTHR32309">
    <property type="entry name" value="TYROSINE-PROTEIN KINASE"/>
    <property type="match status" value="1"/>
</dbReference>
<dbReference type="Pfam" id="PF13614">
    <property type="entry name" value="AAA_31"/>
    <property type="match status" value="1"/>
</dbReference>
<keyword evidence="6 19" id="KW-0812">Transmembrane</keyword>
<dbReference type="OrthoDB" id="9808257at2"/>
<accession>A0A448VP84</accession>
<keyword evidence="7" id="KW-0547">Nucleotide-binding</keyword>
<evidence type="ECO:0000259" key="21">
    <source>
        <dbReference type="Pfam" id="PF13614"/>
    </source>
</evidence>
<evidence type="ECO:0000256" key="10">
    <source>
        <dbReference type="ARBA" id="ARBA00022989"/>
    </source>
</evidence>
<evidence type="ECO:0000256" key="17">
    <source>
        <dbReference type="ARBA" id="ARBA00081049"/>
    </source>
</evidence>
<dbReference type="GO" id="GO:0000271">
    <property type="term" value="P:polysaccharide biosynthetic process"/>
    <property type="evidence" value="ECO:0007669"/>
    <property type="project" value="UniProtKB-KW"/>
</dbReference>
<comment type="subcellular location">
    <subcellularLocation>
        <location evidence="1">Cell inner membrane</location>
        <topology evidence="1">Multi-pass membrane protein</topology>
    </subcellularLocation>
</comment>
<dbReference type="FunFam" id="3.40.50.300:FF:000527">
    <property type="entry name" value="Tyrosine-protein kinase etk"/>
    <property type="match status" value="1"/>
</dbReference>
<keyword evidence="4" id="KW-0997">Cell inner membrane</keyword>
<keyword evidence="18" id="KW-0175">Coiled coil</keyword>
<dbReference type="InterPro" id="IPR005702">
    <property type="entry name" value="Wzc-like_C"/>
</dbReference>
<evidence type="ECO:0000256" key="14">
    <source>
        <dbReference type="ARBA" id="ARBA00053015"/>
    </source>
</evidence>
<evidence type="ECO:0000256" key="7">
    <source>
        <dbReference type="ARBA" id="ARBA00022741"/>
    </source>
</evidence>
<dbReference type="Gene3D" id="3.40.50.300">
    <property type="entry name" value="P-loop containing nucleotide triphosphate hydrolases"/>
    <property type="match status" value="1"/>
</dbReference>
<dbReference type="STRING" id="28091.SAMEA3174300_00078"/>
<dbReference type="GO" id="GO:0005524">
    <property type="term" value="F:ATP binding"/>
    <property type="evidence" value="ECO:0007669"/>
    <property type="project" value="UniProtKB-KW"/>
</dbReference>
<feature type="coiled-coil region" evidence="18">
    <location>
        <begin position="268"/>
        <end position="295"/>
    </location>
</feature>
<reference evidence="23 24" key="1">
    <citation type="submission" date="2018-12" db="EMBL/GenBank/DDBJ databases">
        <authorList>
            <consortium name="Pathogen Informatics"/>
        </authorList>
    </citation>
    <scope>NUCLEOTIDE SEQUENCE [LARGE SCALE GENOMIC DNA]</scope>
    <source>
        <strain evidence="23 24">NCTC12742</strain>
    </source>
</reference>
<dbReference type="GO" id="GO:0042802">
    <property type="term" value="F:identical protein binding"/>
    <property type="evidence" value="ECO:0007669"/>
    <property type="project" value="UniProtKB-ARBA"/>
</dbReference>